<dbReference type="AlphaFoldDB" id="A0A1F7L286"/>
<organism evidence="3 4">
    <name type="scientific">Candidatus Roizmanbacteria bacterium RIFOXYD1_FULL_38_12</name>
    <dbReference type="NCBI Taxonomy" id="1802093"/>
    <lineage>
        <taxon>Bacteria</taxon>
        <taxon>Candidatus Roizmaniibacteriota</taxon>
    </lineage>
</organism>
<dbReference type="InterPro" id="IPR036265">
    <property type="entry name" value="HIT-like_sf"/>
</dbReference>
<gene>
    <name evidence="3" type="ORF">A3K52_05875</name>
</gene>
<comment type="caution">
    <text evidence="3">The sequence shown here is derived from an EMBL/GenBank/DDBJ whole genome shotgun (WGS) entry which is preliminary data.</text>
</comment>
<dbReference type="SUPFAM" id="SSF54197">
    <property type="entry name" value="HIT-like"/>
    <property type="match status" value="1"/>
</dbReference>
<accession>A0A1F7L286</accession>
<sequence length="210" mass="24965">MNNELSEERINKDCPHCDPKSFALTNKLEETERFWIVCDVHLLTEGHILIVPKKHISCMGNYPNEYYKEFLEHHKKISSFILKTYGSLAVFEHGKIGQTVYHSHVHYFPYIGNEYKIIPEGEKYLIPIDSLDDLKKIYQKNGRYLYFSLNNKQWCVDVSFGASRFFRDRFAVALGRSERGNWKKMHVHKELMIQAHKEIVFLEKKWFSKT</sequence>
<feature type="short sequence motif" description="Histidine triad motif" evidence="1">
    <location>
        <begin position="102"/>
        <end position="106"/>
    </location>
</feature>
<dbReference type="Pfam" id="PF01230">
    <property type="entry name" value="HIT"/>
    <property type="match status" value="1"/>
</dbReference>
<evidence type="ECO:0000313" key="3">
    <source>
        <dbReference type="EMBL" id="OGK74262.1"/>
    </source>
</evidence>
<protein>
    <recommendedName>
        <fullName evidence="2">HIT domain-containing protein</fullName>
    </recommendedName>
</protein>
<reference evidence="3 4" key="1">
    <citation type="journal article" date="2016" name="Nat. Commun.">
        <title>Thousands of microbial genomes shed light on interconnected biogeochemical processes in an aquifer system.</title>
        <authorList>
            <person name="Anantharaman K."/>
            <person name="Brown C.T."/>
            <person name="Hug L.A."/>
            <person name="Sharon I."/>
            <person name="Castelle C.J."/>
            <person name="Probst A.J."/>
            <person name="Thomas B.C."/>
            <person name="Singh A."/>
            <person name="Wilkins M.J."/>
            <person name="Karaoz U."/>
            <person name="Brodie E.L."/>
            <person name="Williams K.H."/>
            <person name="Hubbard S.S."/>
            <person name="Banfield J.F."/>
        </authorList>
    </citation>
    <scope>NUCLEOTIDE SEQUENCE [LARGE SCALE GENOMIC DNA]</scope>
</reference>
<dbReference type="GO" id="GO:0003824">
    <property type="term" value="F:catalytic activity"/>
    <property type="evidence" value="ECO:0007669"/>
    <property type="project" value="InterPro"/>
</dbReference>
<evidence type="ECO:0000256" key="1">
    <source>
        <dbReference type="PROSITE-ProRule" id="PRU00464"/>
    </source>
</evidence>
<evidence type="ECO:0000259" key="2">
    <source>
        <dbReference type="PROSITE" id="PS51084"/>
    </source>
</evidence>
<dbReference type="PROSITE" id="PS51084">
    <property type="entry name" value="HIT_2"/>
    <property type="match status" value="1"/>
</dbReference>
<dbReference type="InterPro" id="IPR011146">
    <property type="entry name" value="HIT-like"/>
</dbReference>
<dbReference type="Gene3D" id="3.30.428.10">
    <property type="entry name" value="HIT-like"/>
    <property type="match status" value="1"/>
</dbReference>
<proteinExistence type="predicted"/>
<evidence type="ECO:0000313" key="4">
    <source>
        <dbReference type="Proteomes" id="UP000177050"/>
    </source>
</evidence>
<name>A0A1F7L286_9BACT</name>
<feature type="domain" description="HIT" evidence="2">
    <location>
        <begin position="15"/>
        <end position="117"/>
    </location>
</feature>
<dbReference type="EMBL" id="MGBR01000001">
    <property type="protein sequence ID" value="OGK74262.1"/>
    <property type="molecule type" value="Genomic_DNA"/>
</dbReference>
<dbReference type="Proteomes" id="UP000177050">
    <property type="component" value="Unassembled WGS sequence"/>
</dbReference>